<feature type="domain" description="Sucrose-phosphatase C-terminal" evidence="3">
    <location>
        <begin position="99"/>
        <end position="143"/>
    </location>
</feature>
<evidence type="ECO:0000259" key="2">
    <source>
        <dbReference type="Pfam" id="PF05116"/>
    </source>
</evidence>
<dbReference type="InterPro" id="IPR013679">
    <property type="entry name" value="SPP_C"/>
</dbReference>
<dbReference type="GO" id="GO:0050307">
    <property type="term" value="F:sucrose-phosphate phosphatase activity"/>
    <property type="evidence" value="ECO:0007669"/>
    <property type="project" value="InterPro"/>
</dbReference>
<evidence type="ECO:0000256" key="1">
    <source>
        <dbReference type="ARBA" id="ARBA00022801"/>
    </source>
</evidence>
<proteinExistence type="predicted"/>
<protein>
    <submittedName>
        <fullName evidence="4">Uncharacterized protein</fullName>
    </submittedName>
</protein>
<evidence type="ECO:0000259" key="3">
    <source>
        <dbReference type="Pfam" id="PF08472"/>
    </source>
</evidence>
<evidence type="ECO:0000313" key="4">
    <source>
        <dbReference type="EMBL" id="CAI9274535.1"/>
    </source>
</evidence>
<dbReference type="Pfam" id="PF05116">
    <property type="entry name" value="S6PP"/>
    <property type="match status" value="1"/>
</dbReference>
<organism evidence="4 5">
    <name type="scientific">Lactuca saligna</name>
    <name type="common">Willowleaf lettuce</name>
    <dbReference type="NCBI Taxonomy" id="75948"/>
    <lineage>
        <taxon>Eukaryota</taxon>
        <taxon>Viridiplantae</taxon>
        <taxon>Streptophyta</taxon>
        <taxon>Embryophyta</taxon>
        <taxon>Tracheophyta</taxon>
        <taxon>Spermatophyta</taxon>
        <taxon>Magnoliopsida</taxon>
        <taxon>eudicotyledons</taxon>
        <taxon>Gunneridae</taxon>
        <taxon>Pentapetalae</taxon>
        <taxon>asterids</taxon>
        <taxon>campanulids</taxon>
        <taxon>Asterales</taxon>
        <taxon>Asteraceae</taxon>
        <taxon>Cichorioideae</taxon>
        <taxon>Cichorieae</taxon>
        <taxon>Lactucinae</taxon>
        <taxon>Lactuca</taxon>
    </lineage>
</organism>
<dbReference type="InterPro" id="IPR006380">
    <property type="entry name" value="SPP-like_dom"/>
</dbReference>
<dbReference type="Proteomes" id="UP001177003">
    <property type="component" value="Chromosome 3"/>
</dbReference>
<dbReference type="PANTHER" id="PTHR46521:SF4">
    <property type="entry name" value="SUCROSE-PHOSPHATASE 2-RELATED"/>
    <property type="match status" value="1"/>
</dbReference>
<dbReference type="Pfam" id="PF08472">
    <property type="entry name" value="S6PP_C"/>
    <property type="match status" value="1"/>
</dbReference>
<keyword evidence="5" id="KW-1185">Reference proteome</keyword>
<evidence type="ECO:0000313" key="5">
    <source>
        <dbReference type="Proteomes" id="UP001177003"/>
    </source>
</evidence>
<dbReference type="AlphaFoldDB" id="A0AA35YIB2"/>
<dbReference type="InterPro" id="IPR023214">
    <property type="entry name" value="HAD_sf"/>
</dbReference>
<dbReference type="PANTHER" id="PTHR46521">
    <property type="entry name" value="SUCROSE-PHOSPHATASE 2-RELATED"/>
    <property type="match status" value="1"/>
</dbReference>
<keyword evidence="1" id="KW-0378">Hydrolase</keyword>
<dbReference type="EMBL" id="OX465079">
    <property type="protein sequence ID" value="CAI9274535.1"/>
    <property type="molecule type" value="Genomic_DNA"/>
</dbReference>
<accession>A0AA35YIB2</accession>
<dbReference type="Gene3D" id="3.40.50.1000">
    <property type="entry name" value="HAD superfamily/HAD-like"/>
    <property type="match status" value="1"/>
</dbReference>
<dbReference type="GO" id="GO:0005986">
    <property type="term" value="P:sucrose biosynthetic process"/>
    <property type="evidence" value="ECO:0007669"/>
    <property type="project" value="InterPro"/>
</dbReference>
<gene>
    <name evidence="4" type="ORF">LSALG_LOCUS14611</name>
</gene>
<feature type="domain" description="Sucrose phosphatase-like" evidence="2">
    <location>
        <begin position="20"/>
        <end position="76"/>
    </location>
</feature>
<name>A0AA35YIB2_LACSI</name>
<dbReference type="InterPro" id="IPR051518">
    <property type="entry name" value="Sucrose_Phosphatase"/>
</dbReference>
<reference evidence="4" key="1">
    <citation type="submission" date="2023-04" db="EMBL/GenBank/DDBJ databases">
        <authorList>
            <person name="Vijverberg K."/>
            <person name="Xiong W."/>
            <person name="Schranz E."/>
        </authorList>
    </citation>
    <scope>NUCLEOTIDE SEQUENCE</scope>
</reference>
<sequence length="143" mass="16173">MIFSCFKFVLDIKIIYCLGGNDVELFTIQDVHGVMVNNAQEELLRWHAENAKNNPKIIHANEKWTCGIIEVIDHFKLGTSISSRDVTNLSNVYLDCFVPANEVVKVSLFLERWRRLEVENPDVFLSNLKSVCGQKGKAISSSG</sequence>